<dbReference type="GO" id="GO:0004792">
    <property type="term" value="F:thiosulfate-cyanide sulfurtransferase activity"/>
    <property type="evidence" value="ECO:0007669"/>
    <property type="project" value="UniProtKB-EC"/>
</dbReference>
<reference evidence="5 6" key="1">
    <citation type="submission" date="2020-07" db="EMBL/GenBank/DDBJ databases">
        <title>Sequencing the genomes of 1000 actinobacteria strains.</title>
        <authorList>
            <person name="Klenk H.-P."/>
        </authorList>
    </citation>
    <scope>NUCLEOTIDE SEQUENCE [LARGE SCALE GENOMIC DNA]</scope>
    <source>
        <strain evidence="5 6">DSM 15165</strain>
    </source>
</reference>
<name>A0A853D3U8_9MICO</name>
<feature type="domain" description="Rhodanese" evidence="4">
    <location>
        <begin position="168"/>
        <end position="285"/>
    </location>
</feature>
<dbReference type="CDD" id="cd01449">
    <property type="entry name" value="TST_Repeat_2"/>
    <property type="match status" value="1"/>
</dbReference>
<evidence type="ECO:0000259" key="4">
    <source>
        <dbReference type="PROSITE" id="PS50206"/>
    </source>
</evidence>
<dbReference type="RefSeq" id="WP_179608520.1">
    <property type="nucleotide sequence ID" value="NZ_BAABEH010000001.1"/>
</dbReference>
<dbReference type="EMBL" id="JACCFL010000001">
    <property type="protein sequence ID" value="NYJ25680.1"/>
    <property type="molecule type" value="Genomic_DNA"/>
</dbReference>
<dbReference type="InterPro" id="IPR051126">
    <property type="entry name" value="Thiosulfate_sulfurtransferase"/>
</dbReference>
<dbReference type="SMART" id="SM00450">
    <property type="entry name" value="RHOD"/>
    <property type="match status" value="2"/>
</dbReference>
<dbReference type="CDD" id="cd01448">
    <property type="entry name" value="TST_Repeat_1"/>
    <property type="match status" value="1"/>
</dbReference>
<dbReference type="AlphaFoldDB" id="A0A853D3U8"/>
<accession>A0A853D3U8</accession>
<dbReference type="InterPro" id="IPR001763">
    <property type="entry name" value="Rhodanese-like_dom"/>
</dbReference>
<feature type="domain" description="Rhodanese" evidence="4">
    <location>
        <begin position="35"/>
        <end position="137"/>
    </location>
</feature>
<organism evidence="5 6">
    <name type="scientific">Leifsonia shinshuensis</name>
    <dbReference type="NCBI Taxonomy" id="150026"/>
    <lineage>
        <taxon>Bacteria</taxon>
        <taxon>Bacillati</taxon>
        <taxon>Actinomycetota</taxon>
        <taxon>Actinomycetes</taxon>
        <taxon>Micrococcales</taxon>
        <taxon>Microbacteriaceae</taxon>
        <taxon>Leifsonia</taxon>
    </lineage>
</organism>
<comment type="catalytic activity">
    <reaction evidence="2">
        <text>thiosulfate + hydrogen cyanide = thiocyanate + sulfite + 2 H(+)</text>
        <dbReference type="Rhea" id="RHEA:16881"/>
        <dbReference type="ChEBI" id="CHEBI:15378"/>
        <dbReference type="ChEBI" id="CHEBI:17359"/>
        <dbReference type="ChEBI" id="CHEBI:18022"/>
        <dbReference type="ChEBI" id="CHEBI:18407"/>
        <dbReference type="ChEBI" id="CHEBI:33542"/>
        <dbReference type="EC" id="2.8.1.1"/>
    </reaction>
</comment>
<evidence type="ECO:0000313" key="6">
    <source>
        <dbReference type="Proteomes" id="UP000578352"/>
    </source>
</evidence>
<keyword evidence="1" id="KW-0677">Repeat</keyword>
<evidence type="ECO:0000313" key="5">
    <source>
        <dbReference type="EMBL" id="NYJ25680.1"/>
    </source>
</evidence>
<proteinExistence type="predicted"/>
<gene>
    <name evidence="5" type="ORF">HNR13_003967</name>
</gene>
<keyword evidence="3 5" id="KW-0808">Transferase</keyword>
<dbReference type="Gene3D" id="3.40.250.10">
    <property type="entry name" value="Rhodanese-like domain"/>
    <property type="match status" value="2"/>
</dbReference>
<dbReference type="InterPro" id="IPR001307">
    <property type="entry name" value="Thiosulphate_STrfase_CS"/>
</dbReference>
<sequence length="285" mass="31125">MSSTTTRAAARDVRAAAPLDPVPVVGPDWLESHLADPGVRVIEVDVNATAYTSGHLPGAVLWNPYADFKRPDYRPVGDDAIRALFERSGITPDTTVVLYGYAPSLAFWLLKLYRHRDVRILDTSRAVWQEAGRPFTTETPEVTPSRYPLPAPDDSIRATAADVRAAIGRPGTTIVDARSAAEYTGERFWPSGTPEPGGRTGHVPSAVNVDAAGVFDERGRFRDRDTLAGMFASVDPDADVITYCTIGNRGAAEWFVLRYLLGHANARVYDGSWAEWGHETDTPIE</sequence>
<dbReference type="InterPro" id="IPR036873">
    <property type="entry name" value="Rhodanese-like_dom_sf"/>
</dbReference>
<evidence type="ECO:0000256" key="1">
    <source>
        <dbReference type="ARBA" id="ARBA00022737"/>
    </source>
</evidence>
<dbReference type="PANTHER" id="PTHR43855">
    <property type="entry name" value="THIOSULFATE SULFURTRANSFERASE"/>
    <property type="match status" value="1"/>
</dbReference>
<evidence type="ECO:0000256" key="2">
    <source>
        <dbReference type="ARBA" id="ARBA00047549"/>
    </source>
</evidence>
<evidence type="ECO:0000256" key="3">
    <source>
        <dbReference type="RuleBase" id="RU000507"/>
    </source>
</evidence>
<dbReference type="PROSITE" id="PS00683">
    <property type="entry name" value="RHODANESE_2"/>
    <property type="match status" value="1"/>
</dbReference>
<dbReference type="SUPFAM" id="SSF52821">
    <property type="entry name" value="Rhodanese/Cell cycle control phosphatase"/>
    <property type="match status" value="2"/>
</dbReference>
<protein>
    <recommendedName>
        <fullName evidence="3">Sulfurtransferase</fullName>
    </recommendedName>
</protein>
<dbReference type="Proteomes" id="UP000578352">
    <property type="component" value="Unassembled WGS sequence"/>
</dbReference>
<keyword evidence="5" id="KW-0670">Pyruvate</keyword>
<dbReference type="PANTHER" id="PTHR43855:SF1">
    <property type="entry name" value="THIOSULFATE SULFURTRANSFERASE"/>
    <property type="match status" value="1"/>
</dbReference>
<dbReference type="PROSITE" id="PS50206">
    <property type="entry name" value="RHODANESE_3"/>
    <property type="match status" value="2"/>
</dbReference>
<comment type="caution">
    <text evidence="5">The sequence shown here is derived from an EMBL/GenBank/DDBJ whole genome shotgun (WGS) entry which is preliminary data.</text>
</comment>
<dbReference type="Pfam" id="PF00581">
    <property type="entry name" value="Rhodanese"/>
    <property type="match status" value="2"/>
</dbReference>